<comment type="caution">
    <text evidence="1">The sequence shown here is derived from an EMBL/GenBank/DDBJ whole genome shotgun (WGS) entry which is preliminary data.</text>
</comment>
<dbReference type="SUPFAM" id="SSF88713">
    <property type="entry name" value="Glycoside hydrolase/deacetylase"/>
    <property type="match status" value="1"/>
</dbReference>
<keyword evidence="2" id="KW-1185">Reference proteome</keyword>
<name>A0ABS3L099_9STAP</name>
<sequence length="797" mass="90616">MRLKKPDAFWDRSNLNNFIYNFDSIEKILSSLQNATLDLLNDGKLTDKQFQDLQITLNELVKKGEISVGDINTNLGKIGLSHLSEEVISAIAGNANVNSVPQDGSVTTAKVADKAIEPSKTNFFFKTKNLFDNTRVTANRKANGSNGTIENRDGWYVSEMIPVIVGQTYSKNKPAEIVCYNSKSQYVTSYGNSTDSIKMPNDVAYVRLNILFENYFEFQFEANTVSTSYEKFGVFSNDIRVSSTNFENESIAGEKLTDGSIDKTKTDFVQESNNLFNLENIEYDILLGLDGSINPSTNYVTSDYIQVDEGETYITNEKYFGYVIYDRFKNIITGRGQDLANVTIPSNGYYIRLSILNKWLPNFKFYNNKVSTAGSYSIDFKNKPIITEGFNEKIAFNKSSYNKSIKERDFEIVEIFKNASDFKAPTGRLIDSFERTYKDNIKSFKTNTLGNATSEMQIVPSKNISLKGIQEFNLIVYIEDATKLKHIQLIANKEGGGSWTRSAKELKNGWNFLRYYSQEGDLSNWTNATLFRIIAYGYEGQPTELTICDLKAVRPDKAKIIMVNDHGYSNYKTIAHERLKALGIPTTFALNPGRLGTPIPGASSILSQEEIDELAIDPYAEFSYHAWDPTEKASKDMTSEELKIEMAKCTHYLKKNGLYPDYFWRAAFVQNLAPAHDALNEHIEAYACFDETSRFDVYPFKSTYGINRKQIHNIPNESVDTFFDILEKTHCLVVFYTHDISDGGGIHMTNAELDYFVNHVKKGVNNNWLEGTTYAQLRRRYKPDYGKKGEFDFYENI</sequence>
<reference evidence="1 2" key="1">
    <citation type="submission" date="2021-03" db="EMBL/GenBank/DDBJ databases">
        <title>Staphylococci and Mammaliicocci in bats.</title>
        <authorList>
            <person name="Fountain K."/>
        </authorList>
    </citation>
    <scope>NUCLEOTIDE SEQUENCE [LARGE SCALE GENOMIC DNA]</scope>
    <source>
        <strain evidence="1 2">18_1_E_SW</strain>
    </source>
</reference>
<protein>
    <submittedName>
        <fullName evidence="1">Polysaccharide deacetylase family protein</fullName>
    </submittedName>
</protein>
<organism evidence="1 2">
    <name type="scientific">Staphylococcus nepalensis</name>
    <dbReference type="NCBI Taxonomy" id="214473"/>
    <lineage>
        <taxon>Bacteria</taxon>
        <taxon>Bacillati</taxon>
        <taxon>Bacillota</taxon>
        <taxon>Bacilli</taxon>
        <taxon>Bacillales</taxon>
        <taxon>Staphylococcaceae</taxon>
        <taxon>Staphylococcus</taxon>
    </lineage>
</organism>
<dbReference type="RefSeq" id="WP_207572600.1">
    <property type="nucleotide sequence ID" value="NZ_JAFNLQ010000014.1"/>
</dbReference>
<dbReference type="Gene3D" id="3.20.20.370">
    <property type="entry name" value="Glycoside hydrolase/deacetylase"/>
    <property type="match status" value="1"/>
</dbReference>
<proteinExistence type="predicted"/>
<evidence type="ECO:0000313" key="2">
    <source>
        <dbReference type="Proteomes" id="UP000664081"/>
    </source>
</evidence>
<dbReference type="EMBL" id="JAFNLT010000004">
    <property type="protein sequence ID" value="MBO1226967.1"/>
    <property type="molecule type" value="Genomic_DNA"/>
</dbReference>
<gene>
    <name evidence="1" type="ORF">J3T88_06455</name>
</gene>
<evidence type="ECO:0000313" key="1">
    <source>
        <dbReference type="EMBL" id="MBO1226967.1"/>
    </source>
</evidence>
<dbReference type="InterPro" id="IPR011330">
    <property type="entry name" value="Glyco_hydro/deAcase_b/a-brl"/>
</dbReference>
<accession>A0ABS3L099</accession>
<dbReference type="Proteomes" id="UP000664081">
    <property type="component" value="Unassembled WGS sequence"/>
</dbReference>